<protein>
    <recommendedName>
        <fullName evidence="3">STAS/SEC14 domain-containing protein</fullName>
    </recommendedName>
</protein>
<evidence type="ECO:0000313" key="1">
    <source>
        <dbReference type="EMBL" id="MTI28770.1"/>
    </source>
</evidence>
<comment type="caution">
    <text evidence="1">The sequence shown here is derived from an EMBL/GenBank/DDBJ whole genome shotgun (WGS) entry which is preliminary data.</text>
</comment>
<accession>A0ABW9S000</accession>
<reference evidence="1 2" key="1">
    <citation type="submission" date="2019-02" db="EMBL/GenBank/DDBJ databases">
        <authorList>
            <person name="Goldberg S.R."/>
            <person name="Haltli B.A."/>
            <person name="Correa H."/>
            <person name="Russell K.G."/>
        </authorList>
    </citation>
    <scope>NUCLEOTIDE SEQUENCE [LARGE SCALE GENOMIC DNA]</scope>
    <source>
        <strain evidence="1 2">JCM 16186</strain>
    </source>
</reference>
<proteinExistence type="predicted"/>
<organism evidence="1 2">
    <name type="scientific">Fulvivirga kasyanovii</name>
    <dbReference type="NCBI Taxonomy" id="396812"/>
    <lineage>
        <taxon>Bacteria</taxon>
        <taxon>Pseudomonadati</taxon>
        <taxon>Bacteroidota</taxon>
        <taxon>Cytophagia</taxon>
        <taxon>Cytophagales</taxon>
        <taxon>Fulvivirgaceae</taxon>
        <taxon>Fulvivirga</taxon>
    </lineage>
</organism>
<dbReference type="Proteomes" id="UP000798808">
    <property type="component" value="Unassembled WGS sequence"/>
</dbReference>
<dbReference type="RefSeq" id="WP_155176620.1">
    <property type="nucleotide sequence ID" value="NZ_BAAAFL010000012.1"/>
</dbReference>
<evidence type="ECO:0008006" key="3">
    <source>
        <dbReference type="Google" id="ProtNLM"/>
    </source>
</evidence>
<name>A0ABW9S000_9BACT</name>
<keyword evidence="2" id="KW-1185">Reference proteome</keyword>
<gene>
    <name evidence="1" type="ORF">E1163_27675</name>
</gene>
<dbReference type="EMBL" id="SMLW01000672">
    <property type="protein sequence ID" value="MTI28770.1"/>
    <property type="molecule type" value="Genomic_DNA"/>
</dbReference>
<sequence>MEIFFEKDFAKISYNSANSIIIYQWLVPPTDLEFKHGCEQMIEAIAHFKTGKVVVDIREQGTVAPYLLEWMTSDWISRAVAAGYTHGAIIIPTDVFTQLSVDEIMDTVSKKVISRNFDGMEDAVDWIKKQ</sequence>
<evidence type="ECO:0000313" key="2">
    <source>
        <dbReference type="Proteomes" id="UP000798808"/>
    </source>
</evidence>